<dbReference type="PRINTS" id="PR01652">
    <property type="entry name" value="SHAPEPROTEIN"/>
</dbReference>
<dbReference type="GO" id="GO:0000902">
    <property type="term" value="P:cell morphogenesis"/>
    <property type="evidence" value="ECO:0007669"/>
    <property type="project" value="InterPro"/>
</dbReference>
<organism evidence="7 8">
    <name type="scientific">Sphingopyxis fribergensis</name>
    <dbReference type="NCBI Taxonomy" id="1515612"/>
    <lineage>
        <taxon>Bacteria</taxon>
        <taxon>Pseudomonadati</taxon>
        <taxon>Pseudomonadota</taxon>
        <taxon>Alphaproteobacteria</taxon>
        <taxon>Sphingomonadales</taxon>
        <taxon>Sphingomonadaceae</taxon>
        <taxon>Sphingopyxis</taxon>
    </lineage>
</organism>
<feature type="binding site" evidence="6">
    <location>
        <begin position="168"/>
        <end position="170"/>
    </location>
    <ligand>
        <name>ATP</name>
        <dbReference type="ChEBI" id="CHEBI:30616"/>
    </ligand>
</feature>
<comment type="similarity">
    <text evidence="5 6">Belongs to the FtsA/MreB family.</text>
</comment>
<dbReference type="EMBL" id="CP009122">
    <property type="protein sequence ID" value="AJA09995.1"/>
    <property type="molecule type" value="Genomic_DNA"/>
</dbReference>
<evidence type="ECO:0000313" key="8">
    <source>
        <dbReference type="Proteomes" id="UP000030907"/>
    </source>
</evidence>
<dbReference type="AlphaFoldDB" id="A0A0A7PJ13"/>
<dbReference type="Gene3D" id="3.30.420.40">
    <property type="match status" value="2"/>
</dbReference>
<evidence type="ECO:0000313" key="7">
    <source>
        <dbReference type="EMBL" id="AJA09995.1"/>
    </source>
</evidence>
<keyword evidence="2 6" id="KW-0547">Nucleotide-binding</keyword>
<dbReference type="NCBIfam" id="TIGR00904">
    <property type="entry name" value="mreB"/>
    <property type="match status" value="1"/>
</dbReference>
<comment type="caution">
    <text evidence="6">Lacks conserved residue(s) required for the propagation of feature annotation.</text>
</comment>
<dbReference type="RefSeq" id="WP_039576150.1">
    <property type="nucleotide sequence ID" value="NZ_CP009122.1"/>
</dbReference>
<evidence type="ECO:0000256" key="4">
    <source>
        <dbReference type="ARBA" id="ARBA00022960"/>
    </source>
</evidence>
<evidence type="ECO:0000256" key="1">
    <source>
        <dbReference type="ARBA" id="ARBA00022490"/>
    </source>
</evidence>
<keyword evidence="8" id="KW-1185">Reference proteome</keyword>
<dbReference type="InterPro" id="IPR056546">
    <property type="entry name" value="MreB_MamK-like"/>
</dbReference>
<feature type="binding site" evidence="6">
    <location>
        <begin position="216"/>
        <end position="219"/>
    </location>
    <ligand>
        <name>ATP</name>
        <dbReference type="ChEBI" id="CHEBI:30616"/>
    </ligand>
</feature>
<dbReference type="KEGG" id="sphk:SKP52_15580"/>
<dbReference type="InterPro" id="IPR043129">
    <property type="entry name" value="ATPase_NBD"/>
</dbReference>
<dbReference type="SUPFAM" id="SSF53067">
    <property type="entry name" value="Actin-like ATPase domain"/>
    <property type="match status" value="2"/>
</dbReference>
<keyword evidence="4 6" id="KW-0133">Cell shape</keyword>
<dbReference type="STRING" id="1515612.SKP52_15580"/>
<sequence>MKFFNRFASTAHDMAIDLGTVNTVVYVRDKGIVLNEPSVVALETRDGVRRVKVVGNEAKPMMGKTPDNIQAIRPLRDGVIADIDVAEQMLKHFMDKAQGGASRFRQRSHVVICVPSGSTMVERRAIRDAATNAGAVSVRLIEESLAAAIGAGLHVTEPRGAMVVDIGGGTTEVAVLSLSGVAYSNSVRVGGDKMDEMISSSIRRKHNLMVGEMTAERVKLTIGCATPPVGDGMVMGVKGRDLVTGRPAEVQVTEAEIAEALAEPVGQIVSAVRAALEQTPPELSADIIDEGITLTGGGALLRRMDEAIASATGLPVVVADDALICVAMGAGRAFEDPAYHGVLITA</sequence>
<evidence type="ECO:0000256" key="5">
    <source>
        <dbReference type="ARBA" id="ARBA00023458"/>
    </source>
</evidence>
<gene>
    <name evidence="7" type="primary">mreB2</name>
    <name evidence="6" type="synonym">mreB</name>
    <name evidence="7" type="ORF">SKP52_15580</name>
</gene>
<keyword evidence="1 6" id="KW-0963">Cytoplasm</keyword>
<dbReference type="Pfam" id="PF06723">
    <property type="entry name" value="MreB_Mbl"/>
    <property type="match status" value="1"/>
</dbReference>
<comment type="function">
    <text evidence="6">Forms membrane-associated dynamic filaments that are essential for cell shape determination. Acts by regulating cell wall synthesis and cell elongation, and thus cell shape. A feedback loop between cell geometry and MreB localization may maintain elongated cell shape by targeting cell wall growth to regions of negative cell wall curvature.</text>
</comment>
<feature type="binding site" evidence="6">
    <location>
        <begin position="297"/>
        <end position="300"/>
    </location>
    <ligand>
        <name>ATP</name>
        <dbReference type="ChEBI" id="CHEBI:30616"/>
    </ligand>
</feature>
<protein>
    <recommendedName>
        <fullName evidence="6">Cell shape-determining protein MreB</fullName>
    </recommendedName>
</protein>
<evidence type="ECO:0000256" key="3">
    <source>
        <dbReference type="ARBA" id="ARBA00022840"/>
    </source>
</evidence>
<name>A0A0A7PJ13_9SPHN</name>
<dbReference type="GO" id="GO:0005524">
    <property type="term" value="F:ATP binding"/>
    <property type="evidence" value="ECO:0007669"/>
    <property type="project" value="UniProtKB-KW"/>
</dbReference>
<dbReference type="HOGENOM" id="CLU_052037_0_0_5"/>
<keyword evidence="3 6" id="KW-0067">ATP-binding</keyword>
<dbReference type="CDD" id="cd10225">
    <property type="entry name" value="ASKHA_NBD_MreB-like"/>
    <property type="match status" value="1"/>
</dbReference>
<dbReference type="PANTHER" id="PTHR42749">
    <property type="entry name" value="CELL SHAPE-DETERMINING PROTEIN MREB"/>
    <property type="match status" value="1"/>
</dbReference>
<dbReference type="HAMAP" id="MF_02207">
    <property type="entry name" value="MreB"/>
    <property type="match status" value="1"/>
</dbReference>
<evidence type="ECO:0000256" key="6">
    <source>
        <dbReference type="HAMAP-Rule" id="MF_02207"/>
    </source>
</evidence>
<accession>A0A0A7PJ13</accession>
<dbReference type="OrthoDB" id="9768127at2"/>
<dbReference type="InterPro" id="IPR004753">
    <property type="entry name" value="MreB"/>
</dbReference>
<dbReference type="GO" id="GO:0005737">
    <property type="term" value="C:cytoplasm"/>
    <property type="evidence" value="ECO:0007669"/>
    <property type="project" value="UniProtKB-SubCell"/>
</dbReference>
<proteinExistence type="inferred from homology"/>
<reference evidence="7 8" key="1">
    <citation type="journal article" date="2015" name="Int. J. Syst. Evol. Microbiol.">
        <title>Description of Sphingopyxis fribergensis sp. nov. - a soil bacterium with the ability to degrade styrene and phenylacetic acid.</title>
        <authorList>
            <person name="Oelschlagel M."/>
            <person name="Ruckert C."/>
            <person name="Kalinowski J."/>
            <person name="Schmidt G."/>
            <person name="Schlomann M."/>
            <person name="Tischler D."/>
        </authorList>
    </citation>
    <scope>NUCLEOTIDE SEQUENCE [LARGE SCALE GENOMIC DNA]</scope>
    <source>
        <strain evidence="7 8">Kp5.2</strain>
    </source>
</reference>
<dbReference type="GO" id="GO:0008360">
    <property type="term" value="P:regulation of cell shape"/>
    <property type="evidence" value="ECO:0007669"/>
    <property type="project" value="UniProtKB-UniRule"/>
</dbReference>
<dbReference type="NCBIfam" id="NF010539">
    <property type="entry name" value="PRK13927.1"/>
    <property type="match status" value="1"/>
</dbReference>
<evidence type="ECO:0000256" key="2">
    <source>
        <dbReference type="ARBA" id="ARBA00022741"/>
    </source>
</evidence>
<comment type="subunit">
    <text evidence="6">Forms polymers.</text>
</comment>
<dbReference type="Proteomes" id="UP000030907">
    <property type="component" value="Chromosome"/>
</dbReference>
<comment type="subcellular location">
    <subcellularLocation>
        <location evidence="6">Cytoplasm</location>
    </subcellularLocation>
    <text evidence="6">Membrane-associated.</text>
</comment>
<dbReference type="PANTHER" id="PTHR42749:SF1">
    <property type="entry name" value="CELL SHAPE-DETERMINING PROTEIN MREB"/>
    <property type="match status" value="1"/>
</dbReference>